<evidence type="ECO:0000259" key="1">
    <source>
        <dbReference type="PROSITE" id="PS51819"/>
    </source>
</evidence>
<proteinExistence type="predicted"/>
<evidence type="ECO:0000313" key="3">
    <source>
        <dbReference type="Proteomes" id="UP000640786"/>
    </source>
</evidence>
<name>A0ABR8RB02_9BACI</name>
<dbReference type="InterPro" id="IPR029068">
    <property type="entry name" value="Glyas_Bleomycin-R_OHBP_Dase"/>
</dbReference>
<dbReference type="Pfam" id="PF18711">
    <property type="entry name" value="TxDE"/>
    <property type="match status" value="1"/>
</dbReference>
<dbReference type="EMBL" id="JACSQO010000006">
    <property type="protein sequence ID" value="MBD7944970.1"/>
    <property type="molecule type" value="Genomic_DNA"/>
</dbReference>
<evidence type="ECO:0000313" key="2">
    <source>
        <dbReference type="EMBL" id="MBD7944970.1"/>
    </source>
</evidence>
<reference evidence="2 3" key="1">
    <citation type="submission" date="2020-08" db="EMBL/GenBank/DDBJ databases">
        <title>A Genomic Blueprint of the Chicken Gut Microbiome.</title>
        <authorList>
            <person name="Gilroy R."/>
            <person name="Ravi A."/>
            <person name="Getino M."/>
            <person name="Pursley I."/>
            <person name="Horton D.L."/>
            <person name="Alikhan N.-F."/>
            <person name="Baker D."/>
            <person name="Gharbi K."/>
            <person name="Hall N."/>
            <person name="Watson M."/>
            <person name="Adriaenssens E.M."/>
            <person name="Foster-Nyarko E."/>
            <person name="Jarju S."/>
            <person name="Secka A."/>
            <person name="Antonio M."/>
            <person name="Oren A."/>
            <person name="Chaudhuri R."/>
            <person name="La Ragione R.M."/>
            <person name="Hildebrand F."/>
            <person name="Pallen M.J."/>
        </authorList>
    </citation>
    <scope>NUCLEOTIDE SEQUENCE [LARGE SCALE GENOMIC DNA]</scope>
    <source>
        <strain evidence="2 3">Sa2BUA9</strain>
    </source>
</reference>
<sequence>MFKIVTMYTNRLQELRGFYENVLEFQITEAGDHYFQMDIGESKLVFKESEHASLYHFAINIPGNQYTLAKLWAKERVLLNREDGLEDIYYARFDADAFYFEDPAGNVIEFIARRHVDKWSDFTIESLLNVSEVSITTPFVKEVGEQLQALGISVSGHVSIEPEELNFLGRKDTFILLVPPKRRWYFSKRMSVTSPISIQLTNGKSITVLETGELSEE</sequence>
<dbReference type="PROSITE" id="PS51819">
    <property type="entry name" value="VOC"/>
    <property type="match status" value="1"/>
</dbReference>
<feature type="domain" description="VOC" evidence="1">
    <location>
        <begin position="1"/>
        <end position="113"/>
    </location>
</feature>
<accession>A0ABR8RB02</accession>
<gene>
    <name evidence="2" type="ORF">H9650_12670</name>
</gene>
<dbReference type="RefSeq" id="WP_151111998.1">
    <property type="nucleotide sequence ID" value="NZ_JACSQO010000006.1"/>
</dbReference>
<dbReference type="InterPro" id="IPR037523">
    <property type="entry name" value="VOC_core"/>
</dbReference>
<dbReference type="Proteomes" id="UP000640786">
    <property type="component" value="Unassembled WGS sequence"/>
</dbReference>
<organism evidence="2 3">
    <name type="scientific">Psychrobacillus faecigallinarum</name>
    <dbReference type="NCBI Taxonomy" id="2762235"/>
    <lineage>
        <taxon>Bacteria</taxon>
        <taxon>Bacillati</taxon>
        <taxon>Bacillota</taxon>
        <taxon>Bacilli</taxon>
        <taxon>Bacillales</taxon>
        <taxon>Bacillaceae</taxon>
        <taxon>Psychrobacillus</taxon>
    </lineage>
</organism>
<comment type="caution">
    <text evidence="2">The sequence shown here is derived from an EMBL/GenBank/DDBJ whole genome shotgun (WGS) entry which is preliminary data.</text>
</comment>
<dbReference type="Gene3D" id="3.10.180.10">
    <property type="entry name" value="2,3-Dihydroxybiphenyl 1,2-Dioxygenase, domain 1"/>
    <property type="match status" value="1"/>
</dbReference>
<protein>
    <submittedName>
        <fullName evidence="2">Glyoxalase</fullName>
    </submittedName>
</protein>
<dbReference type="InterPro" id="IPR040553">
    <property type="entry name" value="TxDE"/>
</dbReference>
<keyword evidence="3" id="KW-1185">Reference proteome</keyword>
<dbReference type="SUPFAM" id="SSF54593">
    <property type="entry name" value="Glyoxalase/Bleomycin resistance protein/Dihydroxybiphenyl dioxygenase"/>
    <property type="match status" value="1"/>
</dbReference>